<dbReference type="SMART" id="SM00763">
    <property type="entry name" value="AAA_PrkA"/>
    <property type="match status" value="1"/>
</dbReference>
<dbReference type="RefSeq" id="WP_188977829.1">
    <property type="nucleotide sequence ID" value="NZ_BMPG01000002.1"/>
</dbReference>
<comment type="caution">
    <text evidence="2">The sequence shown here is derived from an EMBL/GenBank/DDBJ whole genome shotgun (WGS) entry which is preliminary data.</text>
</comment>
<keyword evidence="3" id="KW-1185">Reference proteome</keyword>
<keyword evidence="2" id="KW-0808">Transferase</keyword>
<proteinExistence type="predicted"/>
<dbReference type="Pfam" id="PF06798">
    <property type="entry name" value="PrkA"/>
    <property type="match status" value="1"/>
</dbReference>
<dbReference type="OrthoDB" id="296642at2157"/>
<reference evidence="2" key="1">
    <citation type="journal article" date="2014" name="Int. J. Syst. Evol. Microbiol.">
        <title>Complete genome sequence of Corynebacterium casei LMG S-19264T (=DSM 44701T), isolated from a smear-ripened cheese.</title>
        <authorList>
            <consortium name="US DOE Joint Genome Institute (JGI-PGF)"/>
            <person name="Walter F."/>
            <person name="Albersmeier A."/>
            <person name="Kalinowski J."/>
            <person name="Ruckert C."/>
        </authorList>
    </citation>
    <scope>NUCLEOTIDE SEQUENCE</scope>
    <source>
        <strain evidence="2">JCM 19596</strain>
    </source>
</reference>
<dbReference type="EMBL" id="BMPG01000002">
    <property type="protein sequence ID" value="GGL59030.1"/>
    <property type="molecule type" value="Genomic_DNA"/>
</dbReference>
<sequence length="747" mass="81819">MTSNYIASADAALTGAYDDPLSLREFVDSLAEHPERAAGATEYVLAAVESFGTRPVIEDGEELERYRFFDDPANDGEHAVLGNSRELNGFVEDLRAIASGRAKAEKILWFAGPTATGKSEFKRCLVAGLRAYSQTPAGRRYTVEWNVASGDGGGADFTYGDGIPVEREDDWYASPVQSHPLSVFPPGTRAEILADAGVLTPALADIDPFCREAYDVLEERYRRAGRDDLFTAVSDPGHVRVKNYVVDVGRGVGVLHAEDAGTPKERLVGSWMPELLASLDSRGRKNPQAFSYDGVLSQGNGGVTVVEDATQHADLLQKLLNVPDEKRVKLDKGVGMDLDTQLVVISNLDLEATLNQHADRQSHDPLKALKRRLDKREFTYLTNVSLEAQLLRRELAGATELWTDTDADAIDERVRAPLVLPGGRDGGERELAPHAVEAAALFDVVTRLDETGELSLVEKALLYDAGELGEGDDVRTREDFDFDDETEGRTGVPVTYTRDVVADLLAERSERRHPDLAVESVVMPADVLDALAARMDDAPVLSRAERETFRERVDGVRERVLDRQTRDVFAAATADVTVDAETVADYVEHVYAWATGGDVEDAHGERVEPDALRLKVFETEHLGRFDESDYRGVEPRSAVSEFREGTILPALNRHAWESRTTGFAVGDVDLTDIPVIRSVLEATDAEDVARAFPDLDPAQWAEPPEGTETARVKAATVERLVADAGYTPASAELTSRAVMAEVEESWD</sequence>
<accession>A0A830F3I6</accession>
<feature type="domain" description="PrkA AAA" evidence="1">
    <location>
        <begin position="21"/>
        <end position="455"/>
    </location>
</feature>
<evidence type="ECO:0000313" key="2">
    <source>
        <dbReference type="EMBL" id="GGL59030.1"/>
    </source>
</evidence>
<dbReference type="Proteomes" id="UP000607197">
    <property type="component" value="Unassembled WGS sequence"/>
</dbReference>
<reference evidence="2" key="2">
    <citation type="submission" date="2020-09" db="EMBL/GenBank/DDBJ databases">
        <authorList>
            <person name="Sun Q."/>
            <person name="Ohkuma M."/>
        </authorList>
    </citation>
    <scope>NUCLEOTIDE SEQUENCE</scope>
    <source>
        <strain evidence="2">JCM 19596</strain>
    </source>
</reference>
<dbReference type="InterPro" id="IPR013153">
    <property type="entry name" value="Prk_AAA"/>
</dbReference>
<gene>
    <name evidence="2" type="ORF">GCM10009039_16590</name>
</gene>
<dbReference type="AlphaFoldDB" id="A0A830F3I6"/>
<evidence type="ECO:0000259" key="1">
    <source>
        <dbReference type="SMART" id="SM00763"/>
    </source>
</evidence>
<name>A0A830F3I6_9EURY</name>
<dbReference type="PANTHER" id="PTHR30267">
    <property type="entry name" value="PROTEIN KINASE PRKA"/>
    <property type="match status" value="1"/>
</dbReference>
<keyword evidence="2" id="KW-0418">Kinase</keyword>
<protein>
    <submittedName>
        <fullName evidence="2">Serine protein kinase</fullName>
    </submittedName>
</protein>
<evidence type="ECO:0000313" key="3">
    <source>
        <dbReference type="Proteomes" id="UP000607197"/>
    </source>
</evidence>
<dbReference type="InterPro" id="IPR010650">
    <property type="entry name" value="PrkA_C"/>
</dbReference>
<organism evidence="2 3">
    <name type="scientific">Halocalculus aciditolerans</name>
    <dbReference type="NCBI Taxonomy" id="1383812"/>
    <lineage>
        <taxon>Archaea</taxon>
        <taxon>Methanobacteriati</taxon>
        <taxon>Methanobacteriota</taxon>
        <taxon>Stenosarchaea group</taxon>
        <taxon>Halobacteria</taxon>
        <taxon>Halobacteriales</taxon>
        <taxon>Halobacteriaceae</taxon>
        <taxon>Halocalculus</taxon>
    </lineage>
</organism>
<dbReference type="PANTHER" id="PTHR30267:SF2">
    <property type="entry name" value="PROTEIN PRKA"/>
    <property type="match status" value="1"/>
</dbReference>
<dbReference type="GO" id="GO:0004672">
    <property type="term" value="F:protein kinase activity"/>
    <property type="evidence" value="ECO:0007669"/>
    <property type="project" value="TreeGrafter"/>
</dbReference>